<feature type="binding site" evidence="9 12">
    <location>
        <position position="183"/>
    </location>
    <ligand>
        <name>FMN</name>
        <dbReference type="ChEBI" id="CHEBI:58210"/>
    </ligand>
</feature>
<keyword evidence="6 9" id="KW-0521">NADP</keyword>
<feature type="binding site" evidence="9 12">
    <location>
        <begin position="223"/>
        <end position="225"/>
    </location>
    <ligand>
        <name>FMN</name>
        <dbReference type="ChEBI" id="CHEBI:58210"/>
    </ligand>
</feature>
<dbReference type="PROSITE" id="PS01136">
    <property type="entry name" value="UPF0034"/>
    <property type="match status" value="1"/>
</dbReference>
<dbReference type="CDD" id="cd02801">
    <property type="entry name" value="DUS_like_FMN"/>
    <property type="match status" value="1"/>
</dbReference>
<dbReference type="InterPro" id="IPR035587">
    <property type="entry name" value="DUS-like_FMN-bd"/>
</dbReference>
<keyword evidence="15" id="KW-1185">Reference proteome</keyword>
<dbReference type="Pfam" id="PF01207">
    <property type="entry name" value="Dus"/>
    <property type="match status" value="1"/>
</dbReference>
<keyword evidence="8 9" id="KW-0560">Oxidoreductase</keyword>
<keyword evidence="7 9" id="KW-0694">RNA-binding</keyword>
<dbReference type="NCBIfam" id="TIGR00742">
    <property type="entry name" value="yjbN"/>
    <property type="match status" value="1"/>
</dbReference>
<dbReference type="InterPro" id="IPR013785">
    <property type="entry name" value="Aldolase_TIM"/>
</dbReference>
<dbReference type="SUPFAM" id="SSF51395">
    <property type="entry name" value="FMN-linked oxidoreductases"/>
    <property type="match status" value="1"/>
</dbReference>
<dbReference type="InterPro" id="IPR001269">
    <property type="entry name" value="DUS_fam"/>
</dbReference>
<feature type="domain" description="DUS-like FMN-binding" evidence="13">
    <location>
        <begin position="15"/>
        <end position="317"/>
    </location>
</feature>
<organism evidence="14 15">
    <name type="scientific">Fonticella tunisiensis</name>
    <dbReference type="NCBI Taxonomy" id="1096341"/>
    <lineage>
        <taxon>Bacteria</taxon>
        <taxon>Bacillati</taxon>
        <taxon>Bacillota</taxon>
        <taxon>Clostridia</taxon>
        <taxon>Eubacteriales</taxon>
        <taxon>Clostridiaceae</taxon>
        <taxon>Fonticella</taxon>
    </lineage>
</organism>
<dbReference type="EMBL" id="SOAZ01000006">
    <property type="protein sequence ID" value="TDT61589.1"/>
    <property type="molecule type" value="Genomic_DNA"/>
</dbReference>
<evidence type="ECO:0000256" key="10">
    <source>
        <dbReference type="PIRNR" id="PIRNR006621"/>
    </source>
</evidence>
<evidence type="ECO:0000313" key="15">
    <source>
        <dbReference type="Proteomes" id="UP000295325"/>
    </source>
</evidence>
<evidence type="ECO:0000313" key="14">
    <source>
        <dbReference type="EMBL" id="TDT61589.1"/>
    </source>
</evidence>
<evidence type="ECO:0000256" key="12">
    <source>
        <dbReference type="PIRSR" id="PIRSR006621-2"/>
    </source>
</evidence>
<comment type="catalytic activity">
    <reaction evidence="9">
        <text>5,6-dihydrouridine(20) in tRNA + NAD(+) = uridine(20) in tRNA + NADH + H(+)</text>
        <dbReference type="Rhea" id="RHEA:53340"/>
        <dbReference type="Rhea" id="RHEA-COMP:13533"/>
        <dbReference type="Rhea" id="RHEA-COMP:13534"/>
        <dbReference type="ChEBI" id="CHEBI:15378"/>
        <dbReference type="ChEBI" id="CHEBI:57540"/>
        <dbReference type="ChEBI" id="CHEBI:57945"/>
        <dbReference type="ChEBI" id="CHEBI:65315"/>
        <dbReference type="ChEBI" id="CHEBI:74443"/>
        <dbReference type="EC" id="1.3.1.91"/>
    </reaction>
</comment>
<dbReference type="HAMAP" id="MF_02041">
    <property type="entry name" value="DusA_subfam"/>
    <property type="match status" value="1"/>
</dbReference>
<comment type="similarity">
    <text evidence="10">Belongs to the dus family.</text>
</comment>
<dbReference type="GO" id="GO:0102264">
    <property type="term" value="F:tRNA-dihydrouridine20 synthase activity"/>
    <property type="evidence" value="ECO:0007669"/>
    <property type="project" value="UniProtKB-EC"/>
</dbReference>
<dbReference type="PIRSF" id="PIRSF006621">
    <property type="entry name" value="Dus"/>
    <property type="match status" value="1"/>
</dbReference>
<reference evidence="14 15" key="1">
    <citation type="submission" date="2019-03" db="EMBL/GenBank/DDBJ databases">
        <title>Genomic Encyclopedia of Type Strains, Phase IV (KMG-IV): sequencing the most valuable type-strain genomes for metagenomic binning, comparative biology and taxonomic classification.</title>
        <authorList>
            <person name="Goeker M."/>
        </authorList>
    </citation>
    <scope>NUCLEOTIDE SEQUENCE [LARGE SCALE GENOMIC DNA]</scope>
    <source>
        <strain evidence="14 15">DSM 24455</strain>
    </source>
</reference>
<dbReference type="AlphaFoldDB" id="A0A4R7KUD3"/>
<proteinExistence type="inferred from homology"/>
<keyword evidence="5 9" id="KW-0819">tRNA processing</keyword>
<protein>
    <recommendedName>
        <fullName evidence="9">tRNA-dihydrouridine(20/20a) synthase</fullName>
        <ecNumber evidence="9">1.3.1.91</ecNumber>
    </recommendedName>
    <alternativeName>
        <fullName evidence="9">DusA-like U20-specific dihydrouridine synthase</fullName>
        <shortName evidence="9">U20-specific Dus</shortName>
    </alternativeName>
</protein>
<dbReference type="Proteomes" id="UP000295325">
    <property type="component" value="Unassembled WGS sequence"/>
</dbReference>
<feature type="binding site" evidence="9 12">
    <location>
        <begin position="245"/>
        <end position="246"/>
    </location>
    <ligand>
        <name>FMN</name>
        <dbReference type="ChEBI" id="CHEBI:58210"/>
    </ligand>
</feature>
<accession>A0A4R7KUD3</accession>
<comment type="catalytic activity">
    <reaction evidence="9">
        <text>5,6-dihydrouridine(20) in tRNA + NADP(+) = uridine(20) in tRNA + NADPH + H(+)</text>
        <dbReference type="Rhea" id="RHEA:53336"/>
        <dbReference type="Rhea" id="RHEA-COMP:13533"/>
        <dbReference type="Rhea" id="RHEA-COMP:13534"/>
        <dbReference type="ChEBI" id="CHEBI:15378"/>
        <dbReference type="ChEBI" id="CHEBI:57783"/>
        <dbReference type="ChEBI" id="CHEBI:58349"/>
        <dbReference type="ChEBI" id="CHEBI:65315"/>
        <dbReference type="ChEBI" id="CHEBI:74443"/>
        <dbReference type="EC" id="1.3.1.91"/>
    </reaction>
</comment>
<keyword evidence="4 9" id="KW-0288">FMN</keyword>
<evidence type="ECO:0000256" key="11">
    <source>
        <dbReference type="PIRSR" id="PIRSR006621-1"/>
    </source>
</evidence>
<feature type="site" description="Interacts with tRNA" evidence="9">
    <location>
        <position position="97"/>
    </location>
</feature>
<evidence type="ECO:0000256" key="8">
    <source>
        <dbReference type="ARBA" id="ARBA00023002"/>
    </source>
</evidence>
<keyword evidence="12" id="KW-0547">Nucleotide-binding</keyword>
<comment type="catalytic activity">
    <reaction evidence="9">
        <text>5,6-dihydrouridine(20a) in tRNA + NADP(+) = uridine(20a) in tRNA + NADPH + H(+)</text>
        <dbReference type="Rhea" id="RHEA:53344"/>
        <dbReference type="Rhea" id="RHEA-COMP:13535"/>
        <dbReference type="Rhea" id="RHEA-COMP:13536"/>
        <dbReference type="ChEBI" id="CHEBI:15378"/>
        <dbReference type="ChEBI" id="CHEBI:57783"/>
        <dbReference type="ChEBI" id="CHEBI:58349"/>
        <dbReference type="ChEBI" id="CHEBI:65315"/>
        <dbReference type="ChEBI" id="CHEBI:74443"/>
    </reaction>
</comment>
<dbReference type="OrthoDB" id="9764501at2"/>
<dbReference type="InterPro" id="IPR018517">
    <property type="entry name" value="tRNA_hU_synthase_CS"/>
</dbReference>
<feature type="site" description="Interacts with tRNA" evidence="9">
    <location>
        <position position="198"/>
    </location>
</feature>
<keyword evidence="3 9" id="KW-0285">Flavoprotein</keyword>
<dbReference type="RefSeq" id="WP_133627699.1">
    <property type="nucleotide sequence ID" value="NZ_SOAZ01000006.1"/>
</dbReference>
<evidence type="ECO:0000256" key="1">
    <source>
        <dbReference type="ARBA" id="ARBA00001917"/>
    </source>
</evidence>
<dbReference type="PANTHER" id="PTHR42907">
    <property type="entry name" value="FMN-LINKED OXIDOREDUCTASES SUPERFAMILY PROTEIN"/>
    <property type="match status" value="1"/>
</dbReference>
<feature type="binding site" evidence="9 12">
    <location>
        <position position="139"/>
    </location>
    <ligand>
        <name>FMN</name>
        <dbReference type="ChEBI" id="CHEBI:58210"/>
    </ligand>
</feature>
<dbReference type="PANTHER" id="PTHR42907:SF1">
    <property type="entry name" value="FMN-LINKED OXIDOREDUCTASES SUPERFAMILY PROTEIN"/>
    <property type="match status" value="1"/>
</dbReference>
<feature type="active site" description="Proton donor" evidence="9 11">
    <location>
        <position position="100"/>
    </location>
</feature>
<comment type="caution">
    <text evidence="14">The sequence shown here is derived from an EMBL/GenBank/DDBJ whole genome shotgun (WGS) entry which is preliminary data.</text>
</comment>
<dbReference type="GO" id="GO:0102266">
    <property type="term" value="F:tRNA-dihydrouridine20a synthase activity"/>
    <property type="evidence" value="ECO:0007669"/>
    <property type="project" value="RHEA"/>
</dbReference>
<dbReference type="InterPro" id="IPR004653">
    <property type="entry name" value="DusA"/>
</dbReference>
<evidence type="ECO:0000256" key="5">
    <source>
        <dbReference type="ARBA" id="ARBA00022694"/>
    </source>
</evidence>
<dbReference type="GO" id="GO:0000049">
    <property type="term" value="F:tRNA binding"/>
    <property type="evidence" value="ECO:0007669"/>
    <property type="project" value="UniProtKB-UniRule"/>
</dbReference>
<feature type="binding site" evidence="9 12">
    <location>
        <begin position="17"/>
        <end position="19"/>
    </location>
    <ligand>
        <name>FMN</name>
        <dbReference type="ChEBI" id="CHEBI:58210"/>
    </ligand>
</feature>
<evidence type="ECO:0000259" key="13">
    <source>
        <dbReference type="Pfam" id="PF01207"/>
    </source>
</evidence>
<evidence type="ECO:0000256" key="3">
    <source>
        <dbReference type="ARBA" id="ARBA00022630"/>
    </source>
</evidence>
<evidence type="ECO:0000256" key="9">
    <source>
        <dbReference type="HAMAP-Rule" id="MF_02041"/>
    </source>
</evidence>
<evidence type="ECO:0000256" key="7">
    <source>
        <dbReference type="ARBA" id="ARBA00022884"/>
    </source>
</evidence>
<evidence type="ECO:0000256" key="2">
    <source>
        <dbReference type="ARBA" id="ARBA00022555"/>
    </source>
</evidence>
<evidence type="ECO:0000256" key="6">
    <source>
        <dbReference type="ARBA" id="ARBA00022857"/>
    </source>
</evidence>
<dbReference type="Gene3D" id="3.20.20.70">
    <property type="entry name" value="Aldolase class I"/>
    <property type="match status" value="1"/>
</dbReference>
<dbReference type="EC" id="1.3.1.91" evidence="9"/>
<evidence type="ECO:0000256" key="4">
    <source>
        <dbReference type="ARBA" id="ARBA00022643"/>
    </source>
</evidence>
<feature type="binding site" evidence="9 12">
    <location>
        <position position="70"/>
    </location>
    <ligand>
        <name>FMN</name>
        <dbReference type="ChEBI" id="CHEBI:58210"/>
    </ligand>
</feature>
<keyword evidence="2 9" id="KW-0820">tRNA-binding</keyword>
<comment type="cofactor">
    <cofactor evidence="1 9 10 12">
        <name>FMN</name>
        <dbReference type="ChEBI" id="CHEBI:58210"/>
    </cofactor>
</comment>
<dbReference type="GO" id="GO:0010181">
    <property type="term" value="F:FMN binding"/>
    <property type="evidence" value="ECO:0007669"/>
    <property type="project" value="UniProtKB-UniRule"/>
</dbReference>
<dbReference type="GO" id="GO:0050660">
    <property type="term" value="F:flavin adenine dinucleotide binding"/>
    <property type="evidence" value="ECO:0007669"/>
    <property type="project" value="InterPro"/>
</dbReference>
<sequence length="349" mass="39667">MEKSALKDQCPKVSIAPMVDRTDRHFRYFCRLITRRSLLYTEMITTSAIINGDRHKILDFDQFEKPVALQIAGCDPREVYEAVKIAEDWDYDEINLNAGCPSDRVSGNEMGAVLMAYPEKVAEMIAAMKRATKKPVTIKHRIGIEGKNVLPDYFERTLLDKYEDMMSFVKTVEQAGAERFIIHARIAVLEGLSPKENREVPPLRYKDVYKLKRELPHLNIVINGGIKTIGDIEGHLRYVDGVMIGRAAYDNPFMLAEVDKFFNDGKVNNITRRQVIEGLIPYIEKIEKEGVKGYAALVHTLGLFFNKKGSKTWKQLITPPWPEGYSGKDILFKALDSLPQDVLDEAVLA</sequence>
<dbReference type="Gene3D" id="1.20.120.1460">
    <property type="match status" value="1"/>
</dbReference>
<name>A0A4R7KUD3_9CLOT</name>
<comment type="function">
    <text evidence="9">Catalyzes the synthesis of 5,6-dihydrouridine (D), a modified base found in the D-loop of most tRNAs, via the reduction of the C5-C6 double bond in target uridines. Specifically modifies U20 and U20a in tRNAs.</text>
</comment>
<comment type="catalytic activity">
    <reaction evidence="9">
        <text>5,6-dihydrouridine(20a) in tRNA + NAD(+) = uridine(20a) in tRNA + NADH + H(+)</text>
        <dbReference type="Rhea" id="RHEA:53348"/>
        <dbReference type="Rhea" id="RHEA-COMP:13535"/>
        <dbReference type="Rhea" id="RHEA-COMP:13536"/>
        <dbReference type="ChEBI" id="CHEBI:15378"/>
        <dbReference type="ChEBI" id="CHEBI:57540"/>
        <dbReference type="ChEBI" id="CHEBI:57945"/>
        <dbReference type="ChEBI" id="CHEBI:65315"/>
        <dbReference type="ChEBI" id="CHEBI:74443"/>
    </reaction>
</comment>
<comment type="similarity">
    <text evidence="9">Belongs to the Dus family. DusA subfamily.</text>
</comment>
<comment type="caution">
    <text evidence="9">Lacks conserved residue(s) required for the propagation of feature annotation.</text>
</comment>
<feature type="site" description="Interacts with tRNA; defines subfamily-specific binding signature" evidence="9">
    <location>
        <position position="195"/>
    </location>
</feature>
<gene>
    <name evidence="14" type="ORF">EDD71_10673</name>
</gene>
<dbReference type="NCBIfam" id="NF008774">
    <property type="entry name" value="PRK11815.1"/>
    <property type="match status" value="1"/>
</dbReference>